<keyword evidence="2" id="KW-1133">Transmembrane helix</keyword>
<evidence type="ECO:0000313" key="5">
    <source>
        <dbReference type="EMBL" id="GGM99416.1"/>
    </source>
</evidence>
<dbReference type="NCBIfam" id="TIGR03934">
    <property type="entry name" value="TQXA_dom"/>
    <property type="match status" value="1"/>
</dbReference>
<dbReference type="InterPro" id="IPR023849">
    <property type="entry name" value="TQXA_dom"/>
</dbReference>
<feature type="transmembrane region" description="Helical" evidence="2">
    <location>
        <begin position="386"/>
        <end position="407"/>
    </location>
</feature>
<evidence type="ECO:0000256" key="1">
    <source>
        <dbReference type="SAM" id="MobiDB-lite"/>
    </source>
</evidence>
<feature type="signal peptide" evidence="3">
    <location>
        <begin position="1"/>
        <end position="27"/>
    </location>
</feature>
<sequence length="414" mass="44073">MASRFRIGTALLGATAALAFSALPAHADVIATPDQGDQPKGEFVALKEGPRLPKHKERYIETAIIRLQIEGQKDTKVYAYCVELPTELTNGDVLREAPWGQHPNKNMDQFNKNAGKILWILTNSYPNLPMKKGKDGADIETKWGKQFDEKETIAATQAAIWHFSDGAELDMGDQRNGKDVKDLYTKFLEQAKDEPQPKPTLEIDPAEKQGEPGKSIGPFKVTTTASEVKLTANLPEGVTVTAADKDGNPVEAQKNDKDKVILKGDKFAQFLVNVPAGAKDGEAKFTLSAEAELQLGRLFVAKDKGSVGADEVAQSLVVAQPQKAKVEKNAKAFWKAGVVPTTTTTTSATTTTTTAPETTPSTTSSTPANPAPGGGEDDLASTGASILWPLLGGLVLVGAGVGALFVVRRKKAGA</sequence>
<feature type="region of interest" description="Disordered" evidence="1">
    <location>
        <begin position="343"/>
        <end position="378"/>
    </location>
</feature>
<dbReference type="InterPro" id="IPR013552">
    <property type="entry name" value="Thioester_dom"/>
</dbReference>
<dbReference type="EMBL" id="BMNC01000005">
    <property type="protein sequence ID" value="GGM99416.1"/>
    <property type="molecule type" value="Genomic_DNA"/>
</dbReference>
<reference evidence="6" key="1">
    <citation type="journal article" date="2019" name="Int. J. Syst. Evol. Microbiol.">
        <title>The Global Catalogue of Microorganisms (GCM) 10K type strain sequencing project: providing services to taxonomists for standard genome sequencing and annotation.</title>
        <authorList>
            <consortium name="The Broad Institute Genomics Platform"/>
            <consortium name="The Broad Institute Genome Sequencing Center for Infectious Disease"/>
            <person name="Wu L."/>
            <person name="Ma J."/>
        </authorList>
    </citation>
    <scope>NUCLEOTIDE SEQUENCE [LARGE SCALE GENOMIC DNA]</scope>
    <source>
        <strain evidence="6">CGMCC 4.7319</strain>
    </source>
</reference>
<evidence type="ECO:0000259" key="4">
    <source>
        <dbReference type="Pfam" id="PF08341"/>
    </source>
</evidence>
<accession>A0ABQ2I7L3</accession>
<proteinExistence type="predicted"/>
<evidence type="ECO:0000256" key="2">
    <source>
        <dbReference type="SAM" id="Phobius"/>
    </source>
</evidence>
<keyword evidence="6" id="KW-1185">Reference proteome</keyword>
<evidence type="ECO:0000313" key="6">
    <source>
        <dbReference type="Proteomes" id="UP000597656"/>
    </source>
</evidence>
<dbReference type="NCBIfam" id="TIGR01167">
    <property type="entry name" value="LPXTG_anchor"/>
    <property type="match status" value="1"/>
</dbReference>
<gene>
    <name evidence="5" type="ORF">GCM10011609_42140</name>
</gene>
<keyword evidence="2" id="KW-0472">Membrane</keyword>
<dbReference type="Proteomes" id="UP000597656">
    <property type="component" value="Unassembled WGS sequence"/>
</dbReference>
<dbReference type="RefSeq" id="WP_189156460.1">
    <property type="nucleotide sequence ID" value="NZ_BMNC01000005.1"/>
</dbReference>
<dbReference type="Gene3D" id="1.10.150.480">
    <property type="match status" value="1"/>
</dbReference>
<feature type="chain" id="PRO_5047517975" evidence="3">
    <location>
        <begin position="28"/>
        <end position="414"/>
    </location>
</feature>
<keyword evidence="3" id="KW-0732">Signal</keyword>
<feature type="domain" description="Thioester" evidence="4">
    <location>
        <begin position="78"/>
        <end position="192"/>
    </location>
</feature>
<feature type="region of interest" description="Disordered" evidence="1">
    <location>
        <begin position="190"/>
        <end position="219"/>
    </location>
</feature>
<name>A0ABQ2I7L3_9PSEU</name>
<organism evidence="5 6">
    <name type="scientific">Lentzea pudingi</name>
    <dbReference type="NCBI Taxonomy" id="1789439"/>
    <lineage>
        <taxon>Bacteria</taxon>
        <taxon>Bacillati</taxon>
        <taxon>Actinomycetota</taxon>
        <taxon>Actinomycetes</taxon>
        <taxon>Pseudonocardiales</taxon>
        <taxon>Pseudonocardiaceae</taxon>
        <taxon>Lentzea</taxon>
    </lineage>
</organism>
<dbReference type="Pfam" id="PF08341">
    <property type="entry name" value="TED"/>
    <property type="match status" value="1"/>
</dbReference>
<feature type="compositionally biased region" description="Low complexity" evidence="1">
    <location>
        <begin position="343"/>
        <end position="368"/>
    </location>
</feature>
<protein>
    <submittedName>
        <fullName evidence="5">TQXA domain-containing protein</fullName>
    </submittedName>
</protein>
<evidence type="ECO:0000256" key="3">
    <source>
        <dbReference type="SAM" id="SignalP"/>
    </source>
</evidence>
<keyword evidence="2" id="KW-0812">Transmembrane</keyword>
<comment type="caution">
    <text evidence="5">The sequence shown here is derived from an EMBL/GenBank/DDBJ whole genome shotgun (WGS) entry which is preliminary data.</text>
</comment>